<dbReference type="EMBL" id="NKCL01000434">
    <property type="protein sequence ID" value="RSL71354.1"/>
    <property type="molecule type" value="Genomic_DNA"/>
</dbReference>
<protein>
    <submittedName>
        <fullName evidence="1">Uncharacterized protein</fullName>
    </submittedName>
</protein>
<reference evidence="1 2" key="1">
    <citation type="submission" date="2017-06" db="EMBL/GenBank/DDBJ databases">
        <title>Comparative genomic analysis of Ambrosia Fusariam Clade fungi.</title>
        <authorList>
            <person name="Stajich J.E."/>
            <person name="Carrillo J."/>
            <person name="Kijimoto T."/>
            <person name="Eskalen A."/>
            <person name="O'Donnell K."/>
            <person name="Kasson M."/>
        </authorList>
    </citation>
    <scope>NUCLEOTIDE SEQUENCE [LARGE SCALE GENOMIC DNA]</scope>
    <source>
        <strain evidence="1 2">NRRL62606</strain>
    </source>
</reference>
<organism evidence="1 2">
    <name type="scientific">Fusarium floridanum</name>
    <dbReference type="NCBI Taxonomy" id="1325733"/>
    <lineage>
        <taxon>Eukaryota</taxon>
        <taxon>Fungi</taxon>
        <taxon>Dikarya</taxon>
        <taxon>Ascomycota</taxon>
        <taxon>Pezizomycotina</taxon>
        <taxon>Sordariomycetes</taxon>
        <taxon>Hypocreomycetidae</taxon>
        <taxon>Hypocreales</taxon>
        <taxon>Nectriaceae</taxon>
        <taxon>Fusarium</taxon>
        <taxon>Fusarium solani species complex</taxon>
    </lineage>
</organism>
<name>A0A428R128_9HYPO</name>
<proteinExistence type="predicted"/>
<dbReference type="PANTHER" id="PTHR38846">
    <property type="entry name" value="C3H1-TYPE DOMAIN-CONTAINING PROTEIN"/>
    <property type="match status" value="1"/>
</dbReference>
<sequence length="139" mass="15467">MTRPKKKVAADGIAEKLAGLTINSTPAPDSDSKPKKKVNLASQWSTYIQKGTLEDFQRLCADLGLSGDLGSKTKCRKEIKSVNVNIGQFLGSKNKPDDVTFFKNRHALIQYTRRTNSFFPRRKIPKGDPLASLLKEMVD</sequence>
<accession>A0A428R128</accession>
<keyword evidence="2" id="KW-1185">Reference proteome</keyword>
<comment type="caution">
    <text evidence="1">The sequence shown here is derived from an EMBL/GenBank/DDBJ whole genome shotgun (WGS) entry which is preliminary data.</text>
</comment>
<evidence type="ECO:0000313" key="1">
    <source>
        <dbReference type="EMBL" id="RSL71354.1"/>
    </source>
</evidence>
<dbReference type="Proteomes" id="UP000287972">
    <property type="component" value="Unassembled WGS sequence"/>
</dbReference>
<evidence type="ECO:0000313" key="2">
    <source>
        <dbReference type="Proteomes" id="UP000287972"/>
    </source>
</evidence>
<gene>
    <name evidence="1" type="ORF">CEP51_012050</name>
</gene>
<dbReference type="AlphaFoldDB" id="A0A428R128"/>
<dbReference type="PANTHER" id="PTHR38846:SF1">
    <property type="entry name" value="C3H1-TYPE DOMAIN-CONTAINING PROTEIN"/>
    <property type="match status" value="1"/>
</dbReference>